<evidence type="ECO:0000313" key="4">
    <source>
        <dbReference type="Proteomes" id="UP001485043"/>
    </source>
</evidence>
<accession>A0AAW1T5Q9</accession>
<dbReference type="PANTHER" id="PTHR47377:SF1">
    <property type="entry name" value="RHODANESE-LIKE DOMAIN-CONTAINING PROTEIN 4, CHLOROPLASTIC"/>
    <property type="match status" value="1"/>
</dbReference>
<feature type="region of interest" description="Disordered" evidence="1">
    <location>
        <begin position="308"/>
        <end position="425"/>
    </location>
</feature>
<keyword evidence="2" id="KW-0812">Transmembrane</keyword>
<dbReference type="Proteomes" id="UP001485043">
    <property type="component" value="Unassembled WGS sequence"/>
</dbReference>
<evidence type="ECO:0000313" key="3">
    <source>
        <dbReference type="EMBL" id="KAK9864005.1"/>
    </source>
</evidence>
<keyword evidence="4" id="KW-1185">Reference proteome</keyword>
<keyword evidence="2" id="KW-0472">Membrane</keyword>
<feature type="compositionally biased region" description="Basic and acidic residues" evidence="1">
    <location>
        <begin position="368"/>
        <end position="388"/>
    </location>
</feature>
<sequence>MPVKYTAPATRINTDSIEATADQAAETAGQTAEAVANQLPDWLSDNPLLLAGLVVVIATSTFVVTNILGSNKSKVRATSAVGAFAMLEENPYAFLLDIRRKKEVSTDGTPDIRSTQRRIESLPFSQVDPDGELIPDPNFADSFSRLRGLQPGAVAIFLDTFGTEAPEAAKVIDASELQAVLTITGGVDGLNGWKASELLWKEPVRLPQLGGLGGRLEALAEDFKAKPTLTKAGLAAGAAGAAGFLIFQEAGTVLEVLGVLAGVRFLGNRFLFAKDRKQTLEVLQGLRDGNLEMPKEVKEDLREFQTTYRLPNTEGQQQSSRPAALAGGPKLTATPAAEAQHADKASDKPSPTAAESMPSTSQSAPAKPPKETQEMRTKSDASKEEARAWIESWRGNQAGNGASGKHMDEAKEEVSKEKSRGSANI</sequence>
<comment type="caution">
    <text evidence="3">The sequence shown here is derived from an EMBL/GenBank/DDBJ whole genome shotgun (WGS) entry which is preliminary data.</text>
</comment>
<feature type="transmembrane region" description="Helical" evidence="2">
    <location>
        <begin position="48"/>
        <end position="69"/>
    </location>
</feature>
<dbReference type="Gene3D" id="3.40.250.10">
    <property type="entry name" value="Rhodanese-like domain"/>
    <property type="match status" value="1"/>
</dbReference>
<dbReference type="AlphaFoldDB" id="A0AAW1T5Q9"/>
<dbReference type="EMBL" id="JALJOV010000403">
    <property type="protein sequence ID" value="KAK9864005.1"/>
    <property type="molecule type" value="Genomic_DNA"/>
</dbReference>
<reference evidence="3 4" key="1">
    <citation type="journal article" date="2024" name="Nat. Commun.">
        <title>Phylogenomics reveals the evolutionary origins of lichenization in chlorophyte algae.</title>
        <authorList>
            <person name="Puginier C."/>
            <person name="Libourel C."/>
            <person name="Otte J."/>
            <person name="Skaloud P."/>
            <person name="Haon M."/>
            <person name="Grisel S."/>
            <person name="Petersen M."/>
            <person name="Berrin J.G."/>
            <person name="Delaux P.M."/>
            <person name="Dal Grande F."/>
            <person name="Keller J."/>
        </authorList>
    </citation>
    <scope>NUCLEOTIDE SEQUENCE [LARGE SCALE GENOMIC DNA]</scope>
    <source>
        <strain evidence="3 4">SAG 2523</strain>
    </source>
</reference>
<feature type="compositionally biased region" description="Basic and acidic residues" evidence="1">
    <location>
        <begin position="405"/>
        <end position="425"/>
    </location>
</feature>
<protein>
    <submittedName>
        <fullName evidence="3">Uncharacterized protein</fullName>
    </submittedName>
</protein>
<keyword evidence="2" id="KW-1133">Transmembrane helix</keyword>
<gene>
    <name evidence="3" type="ORF">WJX84_006837</name>
</gene>
<evidence type="ECO:0000256" key="1">
    <source>
        <dbReference type="SAM" id="MobiDB-lite"/>
    </source>
</evidence>
<dbReference type="InterPro" id="IPR044240">
    <property type="entry name" value="STR4-like"/>
</dbReference>
<name>A0AAW1T5Q9_9CHLO</name>
<evidence type="ECO:0000256" key="2">
    <source>
        <dbReference type="SAM" id="Phobius"/>
    </source>
</evidence>
<feature type="compositionally biased region" description="Polar residues" evidence="1">
    <location>
        <begin position="308"/>
        <end position="321"/>
    </location>
</feature>
<organism evidence="3 4">
    <name type="scientific">Apatococcus fuscideae</name>
    <dbReference type="NCBI Taxonomy" id="2026836"/>
    <lineage>
        <taxon>Eukaryota</taxon>
        <taxon>Viridiplantae</taxon>
        <taxon>Chlorophyta</taxon>
        <taxon>core chlorophytes</taxon>
        <taxon>Trebouxiophyceae</taxon>
        <taxon>Chlorellales</taxon>
        <taxon>Chlorellaceae</taxon>
        <taxon>Apatococcus</taxon>
    </lineage>
</organism>
<proteinExistence type="predicted"/>
<dbReference type="PANTHER" id="PTHR47377">
    <property type="entry name" value="RHODANESE-LIKE DOMAIN-CONTAINING PROTEIN 4, CHLOROPLASTIC"/>
    <property type="match status" value="1"/>
</dbReference>
<dbReference type="InterPro" id="IPR036873">
    <property type="entry name" value="Rhodanese-like_dom_sf"/>
</dbReference>